<dbReference type="EMBL" id="JSZA02000029">
    <property type="protein sequence ID" value="KHD04735.1"/>
    <property type="molecule type" value="Genomic_DNA"/>
</dbReference>
<proteinExistence type="predicted"/>
<dbReference type="Proteomes" id="UP000030428">
    <property type="component" value="Unassembled WGS sequence"/>
</dbReference>
<evidence type="ECO:0008006" key="3">
    <source>
        <dbReference type="Google" id="ProtNLM"/>
    </source>
</evidence>
<reference evidence="1 2" key="1">
    <citation type="journal article" date="2016" name="Front. Microbiol.">
        <title>Single-Cell (Meta-)Genomics of a Dimorphic Candidatus Thiomargarita nelsonii Reveals Genomic Plasticity.</title>
        <authorList>
            <person name="Flood B.E."/>
            <person name="Fliss P."/>
            <person name="Jones D.S."/>
            <person name="Dick G.J."/>
            <person name="Jain S."/>
            <person name="Kaster A.K."/>
            <person name="Winkel M."/>
            <person name="Mussmann M."/>
            <person name="Bailey J."/>
        </authorList>
    </citation>
    <scope>NUCLEOTIDE SEQUENCE [LARGE SCALE GENOMIC DNA]</scope>
    <source>
        <strain evidence="1">Hydrate Ridge</strain>
    </source>
</reference>
<protein>
    <recommendedName>
        <fullName evidence="3">CobQ/CobB/MinD/ParA nucleotide binding domain-containing protein</fullName>
    </recommendedName>
</protein>
<evidence type="ECO:0000313" key="2">
    <source>
        <dbReference type="Proteomes" id="UP000030428"/>
    </source>
</evidence>
<sequence>MEWHIVTGSKGGVGKTLLTLMILARNLERGESSALALDFNAMNADTSAILLDSRRRERTIIIEHDAGTELFGADKIVIQKTFTSLRRTLRTEKKNYAIGWPSNQFSLYPPTLFADMLGTIKDSTKDIENQLNLPKLGSVIIDTNYHFCNIFSNDEKYYKSYQKMLDDGDTITVWFMWVYRQLENLLKPGYEADAKIVSTTAAAIEEHFMQNNTAPLMHVFSPVALISSELEKTQDTSPIFKFLNAIKKDDKNISIDELEQIAKLPKGDYIYFQDWVDELDFARNNLLSGNNDDIHSLFLDMLINAIPQGSEKELTRPRNVMPLAYYHADLQYYTDRVNADPVSNMKKFDIYKNFLNLLG</sequence>
<organism evidence="1 2">
    <name type="scientific">Candidatus Thiomargarita nelsonii</name>
    <dbReference type="NCBI Taxonomy" id="1003181"/>
    <lineage>
        <taxon>Bacteria</taxon>
        <taxon>Pseudomonadati</taxon>
        <taxon>Pseudomonadota</taxon>
        <taxon>Gammaproteobacteria</taxon>
        <taxon>Thiotrichales</taxon>
        <taxon>Thiotrichaceae</taxon>
        <taxon>Thiomargarita</taxon>
    </lineage>
</organism>
<gene>
    <name evidence="1" type="ORF">PN36_09615</name>
</gene>
<name>A0A0A6P1G3_9GAMM</name>
<comment type="caution">
    <text evidence="1">The sequence shown here is derived from an EMBL/GenBank/DDBJ whole genome shotgun (WGS) entry which is preliminary data.</text>
</comment>
<accession>A0A0A6P1G3</accession>
<dbReference type="AlphaFoldDB" id="A0A0A6P1G3"/>
<evidence type="ECO:0000313" key="1">
    <source>
        <dbReference type="EMBL" id="KHD04735.1"/>
    </source>
</evidence>
<keyword evidence="2" id="KW-1185">Reference proteome</keyword>